<dbReference type="Gene3D" id="3.90.1170.50">
    <property type="entry name" value="Aldehyde oxidase/xanthine dehydrogenase, a/b hammerhead"/>
    <property type="match status" value="1"/>
</dbReference>
<name>A0A5E7MUQ3_PSEFL</name>
<dbReference type="InterPro" id="IPR037165">
    <property type="entry name" value="AldOxase/xan_DH_Mopterin-bd_sf"/>
</dbReference>
<dbReference type="EC" id="1.17.1.4" evidence="2"/>
<dbReference type="Gene3D" id="3.30.365.10">
    <property type="entry name" value="Aldehyde oxidase/xanthine dehydrogenase, molybdopterin binding domain"/>
    <property type="match status" value="4"/>
</dbReference>
<dbReference type="EMBL" id="CABVIF010000009">
    <property type="protein sequence ID" value="VVP28451.1"/>
    <property type="molecule type" value="Genomic_DNA"/>
</dbReference>
<feature type="domain" description="Aldehyde oxidase/xanthine dehydrogenase a/b hammerhead" evidence="1">
    <location>
        <begin position="32"/>
        <end position="138"/>
    </location>
</feature>
<evidence type="ECO:0000313" key="3">
    <source>
        <dbReference type="Proteomes" id="UP000327111"/>
    </source>
</evidence>
<dbReference type="InterPro" id="IPR016208">
    <property type="entry name" value="Ald_Oxase/xanthine_DH-like"/>
</dbReference>
<dbReference type="Pfam" id="PF01315">
    <property type="entry name" value="Ald_Xan_dh_C"/>
    <property type="match status" value="1"/>
</dbReference>
<dbReference type="InterPro" id="IPR046867">
    <property type="entry name" value="AldOxase/xan_DH_MoCoBD2"/>
</dbReference>
<dbReference type="InterPro" id="IPR036856">
    <property type="entry name" value="Ald_Oxase/Xan_DH_a/b_sf"/>
</dbReference>
<dbReference type="Pfam" id="PF20256">
    <property type="entry name" value="MoCoBD_2"/>
    <property type="match status" value="1"/>
</dbReference>
<proteinExistence type="predicted"/>
<evidence type="ECO:0000313" key="2">
    <source>
        <dbReference type="EMBL" id="VVP28451.1"/>
    </source>
</evidence>
<sequence>MKFDTPATTNPIDQMKVVGKATTRIEGPLKTTGTAHYAYEHHDAVPNQAYGVVVGSAIAKGRIASMDLEVAQAAPGVLAIVTAANAGKLGKGKYNTAKLLAGPDIEHYHQAVALVVAETFEQARAAAELVNVNYVRAEGVFDLAATRDSGKEAEDQMPDTVHGDFDGAFAAAPVQLDATYTTPDQAHAMMEPFASMAAWDGDKLTLWTSNQMIDWSVSDLATTLGVPKQNVRLISPYIGGGFGGKLFIRADAVLAALGARMAGRPVKVALARPLMFNNSTHRPATIQRIRIGTTADGKITAMAHEGWSGNLPDGKVELAAQPSQLLYAGENRRVTMRLSTLDLPEGNAMRAPGEAPGMMALEIAMDEMAEKLKLDPIEFRILNDTQVDPVKPQRPFSQRRLIECLRTGAERFGWSKRQAQPGTQREGRWLIGQGMAVAFRNNLLVKSGARVRLNDQGIVTVETDMTDIGTGSYTIIAQTAAEMMGVNLDKVVVRLGDSSFPVSAGSGGQFGGNCSTAGVYAACLKLREAVAQQLAMKLDDATFAEGEVRSGDKRVPLQEAAKNGELVAEDSIEFAELSKKFQQSTFGAHFVEVAVDSATGETRVRRMLAVCAAGRILNPTSARSQVIGAMTMGVGAALMEELAIDKRLGFFVNHDLAGYEVPVHADIPHQEVIFLDETDPVSSPMKAKGVGELGICGVSAAIANAVYNATGIRVREYPITLDKMLDKLPPMI</sequence>
<reference evidence="2 3" key="1">
    <citation type="submission" date="2019-09" db="EMBL/GenBank/DDBJ databases">
        <authorList>
            <person name="Chandra G."/>
            <person name="Truman W A."/>
        </authorList>
    </citation>
    <scope>NUCLEOTIDE SEQUENCE [LARGE SCALE GENOMIC DNA]</scope>
    <source>
        <strain evidence="2">PS854</strain>
    </source>
</reference>
<dbReference type="AlphaFoldDB" id="A0A5E7MUQ3"/>
<dbReference type="Proteomes" id="UP000327111">
    <property type="component" value="Unassembled WGS sequence"/>
</dbReference>
<dbReference type="PANTHER" id="PTHR11908:SF123">
    <property type="entry name" value="ALDEHYDE OXIDOREDUCTASE MOLYBDENUM-BINDING SUBUNIT PAOC"/>
    <property type="match status" value="1"/>
</dbReference>
<dbReference type="GO" id="GO:0004854">
    <property type="term" value="F:xanthine dehydrogenase activity"/>
    <property type="evidence" value="ECO:0007669"/>
    <property type="project" value="UniProtKB-EC"/>
</dbReference>
<evidence type="ECO:0000259" key="1">
    <source>
        <dbReference type="SMART" id="SM01008"/>
    </source>
</evidence>
<dbReference type="InterPro" id="IPR008274">
    <property type="entry name" value="AldOxase/xan_DH_MoCoBD1"/>
</dbReference>
<dbReference type="RefSeq" id="WP_150735099.1">
    <property type="nucleotide sequence ID" value="NZ_CABVIF010000009.1"/>
</dbReference>
<protein>
    <submittedName>
        <fullName evidence="2">Xanthine dehydrogenase YagR molybdenum-binding subunit</fullName>
        <ecNumber evidence="2">1.17.1.4</ecNumber>
    </submittedName>
</protein>
<dbReference type="InterPro" id="IPR049648">
    <property type="entry name" value="PaoC-like"/>
</dbReference>
<dbReference type="InterPro" id="IPR000674">
    <property type="entry name" value="Ald_Oxase/Xan_DH_a/b"/>
</dbReference>
<accession>A0A5E7MUQ3</accession>
<gene>
    <name evidence="2" type="primary">yagR</name>
    <name evidence="2" type="ORF">PS854_04178</name>
</gene>
<dbReference type="GO" id="GO:0005506">
    <property type="term" value="F:iron ion binding"/>
    <property type="evidence" value="ECO:0007669"/>
    <property type="project" value="InterPro"/>
</dbReference>
<keyword evidence="2" id="KW-0560">Oxidoreductase</keyword>
<dbReference type="Pfam" id="PF02738">
    <property type="entry name" value="MoCoBD_1"/>
    <property type="match status" value="1"/>
</dbReference>
<dbReference type="PANTHER" id="PTHR11908">
    <property type="entry name" value="XANTHINE DEHYDROGENASE"/>
    <property type="match status" value="1"/>
</dbReference>
<dbReference type="SUPFAM" id="SSF54665">
    <property type="entry name" value="CO dehydrogenase molybdoprotein N-domain-like"/>
    <property type="match status" value="1"/>
</dbReference>
<dbReference type="SMART" id="SM01008">
    <property type="entry name" value="Ald_Xan_dh_C"/>
    <property type="match status" value="1"/>
</dbReference>
<dbReference type="SUPFAM" id="SSF56003">
    <property type="entry name" value="Molybdenum cofactor-binding domain"/>
    <property type="match status" value="1"/>
</dbReference>
<dbReference type="NCBIfam" id="NF041671">
    <property type="entry name" value="peri_hyde_PaoC"/>
    <property type="match status" value="1"/>
</dbReference>
<organism evidence="2 3">
    <name type="scientific">Pseudomonas fluorescens</name>
    <dbReference type="NCBI Taxonomy" id="294"/>
    <lineage>
        <taxon>Bacteria</taxon>
        <taxon>Pseudomonadati</taxon>
        <taxon>Pseudomonadota</taxon>
        <taxon>Gammaproteobacteria</taxon>
        <taxon>Pseudomonadales</taxon>
        <taxon>Pseudomonadaceae</taxon>
        <taxon>Pseudomonas</taxon>
    </lineage>
</organism>